<dbReference type="PANTHER" id="PTHR33420">
    <property type="entry name" value="FIMBRIAL SUBUNIT ELFA-RELATED"/>
    <property type="match status" value="1"/>
</dbReference>
<proteinExistence type="inferred from homology"/>
<dbReference type="Proteomes" id="UP000255529">
    <property type="component" value="Unassembled WGS sequence"/>
</dbReference>
<organism evidence="7 8">
    <name type="scientific">Serratia quinivorans</name>
    <dbReference type="NCBI Taxonomy" id="137545"/>
    <lineage>
        <taxon>Bacteria</taxon>
        <taxon>Pseudomonadati</taxon>
        <taxon>Pseudomonadota</taxon>
        <taxon>Gammaproteobacteria</taxon>
        <taxon>Enterobacterales</taxon>
        <taxon>Yersiniaceae</taxon>
        <taxon>Serratia</taxon>
    </lineage>
</organism>
<evidence type="ECO:0000256" key="1">
    <source>
        <dbReference type="ARBA" id="ARBA00004561"/>
    </source>
</evidence>
<evidence type="ECO:0000256" key="2">
    <source>
        <dbReference type="ARBA" id="ARBA00006671"/>
    </source>
</evidence>
<dbReference type="InterPro" id="IPR050263">
    <property type="entry name" value="Bact_Fimbrial_Adh_Pro"/>
</dbReference>
<dbReference type="InterPro" id="IPR008966">
    <property type="entry name" value="Adhesion_dom_sf"/>
</dbReference>
<evidence type="ECO:0000259" key="6">
    <source>
        <dbReference type="Pfam" id="PF00419"/>
    </source>
</evidence>
<evidence type="ECO:0000256" key="5">
    <source>
        <dbReference type="SAM" id="Phobius"/>
    </source>
</evidence>
<reference evidence="7 8" key="1">
    <citation type="submission" date="2018-06" db="EMBL/GenBank/DDBJ databases">
        <authorList>
            <consortium name="Pathogen Informatics"/>
            <person name="Doyle S."/>
        </authorList>
    </citation>
    <scope>NUCLEOTIDE SEQUENCE [LARGE SCALE GENOMIC DNA]</scope>
    <source>
        <strain evidence="7 8">NCTC11544</strain>
    </source>
</reference>
<evidence type="ECO:0000313" key="8">
    <source>
        <dbReference type="Proteomes" id="UP000255529"/>
    </source>
</evidence>
<dbReference type="EMBL" id="UGYN01000002">
    <property type="protein sequence ID" value="SUI70110.1"/>
    <property type="molecule type" value="Genomic_DNA"/>
</dbReference>
<evidence type="ECO:0000256" key="4">
    <source>
        <dbReference type="ARBA" id="ARBA00023263"/>
    </source>
</evidence>
<dbReference type="AlphaFoldDB" id="A0A379ZXQ9"/>
<dbReference type="InterPro" id="IPR000259">
    <property type="entry name" value="Adhesion_dom_fimbrial"/>
</dbReference>
<gene>
    <name evidence="7" type="primary">papH_5</name>
    <name evidence="7" type="ORF">NCTC11544_03090</name>
</gene>
<dbReference type="PANTHER" id="PTHR33420:SF3">
    <property type="entry name" value="FIMBRIAL SUBUNIT ELFA"/>
    <property type="match status" value="1"/>
</dbReference>
<evidence type="ECO:0000256" key="3">
    <source>
        <dbReference type="ARBA" id="ARBA00022729"/>
    </source>
</evidence>
<comment type="subcellular location">
    <subcellularLocation>
        <location evidence="1">Fimbrium</location>
    </subcellularLocation>
</comment>
<keyword evidence="5" id="KW-0472">Membrane</keyword>
<protein>
    <submittedName>
        <fullName evidence="7">PAP fimbrial minor pilin protein</fullName>
    </submittedName>
</protein>
<evidence type="ECO:0000313" key="7">
    <source>
        <dbReference type="EMBL" id="SUI70110.1"/>
    </source>
</evidence>
<keyword evidence="4" id="KW-0281">Fimbrium</keyword>
<dbReference type="Gene3D" id="2.60.40.1090">
    <property type="entry name" value="Fimbrial-type adhesion domain"/>
    <property type="match status" value="1"/>
</dbReference>
<sequence>MWHRNRMDEERRWSRHERQYLLVKIAAILMLPIVLASLLALLPKGYAAVDNGNVDGANGVLHVRGALTESACRLDMASAWQTVNLGEIGTGRLQQVGDRGAPVKVQLRLQDCLRSPANNRDTRTGNLLWAPTQPAVSVSFIAPADLNSPELAAVRGAQGLGLRLLDDQGRDVRLGERGAPLFLAAGQNQLNYSVMPERTRLPLQAGAYSALINIRFNYD</sequence>
<feature type="domain" description="Fimbrial-type adhesion" evidence="6">
    <location>
        <begin position="62"/>
        <end position="219"/>
    </location>
</feature>
<keyword evidence="5" id="KW-1133">Transmembrane helix</keyword>
<comment type="similarity">
    <text evidence="2">Belongs to the fimbrial protein family.</text>
</comment>
<dbReference type="InterPro" id="IPR036937">
    <property type="entry name" value="Adhesion_dom_fimbrial_sf"/>
</dbReference>
<keyword evidence="5" id="KW-0812">Transmembrane</keyword>
<dbReference type="RefSeq" id="WP_115183739.1">
    <property type="nucleotide sequence ID" value="NZ_CAMKUF010000003.1"/>
</dbReference>
<name>A0A379ZXQ9_9GAMM</name>
<accession>A0A379ZXQ9</accession>
<dbReference type="GO" id="GO:0009289">
    <property type="term" value="C:pilus"/>
    <property type="evidence" value="ECO:0007669"/>
    <property type="project" value="UniProtKB-SubCell"/>
</dbReference>
<dbReference type="SUPFAM" id="SSF49401">
    <property type="entry name" value="Bacterial adhesins"/>
    <property type="match status" value="1"/>
</dbReference>
<keyword evidence="3" id="KW-0732">Signal</keyword>
<dbReference type="GO" id="GO:0043709">
    <property type="term" value="P:cell adhesion involved in single-species biofilm formation"/>
    <property type="evidence" value="ECO:0007669"/>
    <property type="project" value="TreeGrafter"/>
</dbReference>
<dbReference type="Pfam" id="PF00419">
    <property type="entry name" value="Fimbrial"/>
    <property type="match status" value="1"/>
</dbReference>
<feature type="transmembrane region" description="Helical" evidence="5">
    <location>
        <begin position="21"/>
        <end position="42"/>
    </location>
</feature>